<evidence type="ECO:0000256" key="1">
    <source>
        <dbReference type="SAM" id="MobiDB-lite"/>
    </source>
</evidence>
<protein>
    <submittedName>
        <fullName evidence="2">Uncharacterized protein</fullName>
    </submittedName>
</protein>
<feature type="region of interest" description="Disordered" evidence="1">
    <location>
        <begin position="38"/>
        <end position="73"/>
    </location>
</feature>
<dbReference type="Proteomes" id="UP000663836">
    <property type="component" value="Unassembled WGS sequence"/>
</dbReference>
<proteinExistence type="predicted"/>
<accession>A0A815C386</accession>
<evidence type="ECO:0000313" key="4">
    <source>
        <dbReference type="Proteomes" id="UP000663864"/>
    </source>
</evidence>
<dbReference type="Proteomes" id="UP000663864">
    <property type="component" value="Unassembled WGS sequence"/>
</dbReference>
<name>A0A815C386_9BILA</name>
<gene>
    <name evidence="3" type="ORF">JBS370_LOCUS18531</name>
    <name evidence="2" type="ORF">ZHD862_LOCUS26870</name>
</gene>
<sequence length="129" mass="14587">MESVAAERLNKLGKNPSIISTQHDLKGDAAGLKDMIDRVTRQPSSDEYSDEDQDKDQDCQISSSSSSSSNTNKRIDLNSSFISLHKQFHKSNDQLEYLNKRIKRKSLSEEKKLEKLSRLFLVAPTSTLN</sequence>
<evidence type="ECO:0000313" key="3">
    <source>
        <dbReference type="EMBL" id="CAF3856338.1"/>
    </source>
</evidence>
<comment type="caution">
    <text evidence="2">The sequence shown here is derived from an EMBL/GenBank/DDBJ whole genome shotgun (WGS) entry which is preliminary data.</text>
</comment>
<reference evidence="2" key="1">
    <citation type="submission" date="2021-02" db="EMBL/GenBank/DDBJ databases">
        <authorList>
            <person name="Nowell W R."/>
        </authorList>
    </citation>
    <scope>NUCLEOTIDE SEQUENCE</scope>
</reference>
<feature type="region of interest" description="Disordered" evidence="1">
    <location>
        <begin position="1"/>
        <end position="25"/>
    </location>
</feature>
<dbReference type="EMBL" id="CAJOBD010002108">
    <property type="protein sequence ID" value="CAF3856338.1"/>
    <property type="molecule type" value="Genomic_DNA"/>
</dbReference>
<evidence type="ECO:0000313" key="2">
    <source>
        <dbReference type="EMBL" id="CAF1279876.1"/>
    </source>
</evidence>
<organism evidence="2 4">
    <name type="scientific">Rotaria sordida</name>
    <dbReference type="NCBI Taxonomy" id="392033"/>
    <lineage>
        <taxon>Eukaryota</taxon>
        <taxon>Metazoa</taxon>
        <taxon>Spiralia</taxon>
        <taxon>Gnathifera</taxon>
        <taxon>Rotifera</taxon>
        <taxon>Eurotatoria</taxon>
        <taxon>Bdelloidea</taxon>
        <taxon>Philodinida</taxon>
        <taxon>Philodinidae</taxon>
        <taxon>Rotaria</taxon>
    </lineage>
</organism>
<dbReference type="AlphaFoldDB" id="A0A815C386"/>
<dbReference type="EMBL" id="CAJNOT010002059">
    <property type="protein sequence ID" value="CAF1279876.1"/>
    <property type="molecule type" value="Genomic_DNA"/>
</dbReference>